<gene>
    <name evidence="2" type="ORF">NOO_LOCUS4006</name>
</gene>
<dbReference type="GO" id="GO:0051536">
    <property type="term" value="F:iron-sulfur cluster binding"/>
    <property type="evidence" value="ECO:0007669"/>
    <property type="project" value="InterPro"/>
</dbReference>
<dbReference type="AlphaFoldDB" id="A0A182E7L3"/>
<sequence length="109" mass="11978">MMILEIYGGAEGRGIQQNSLTSNDDNNNDDDDNDDGTLPDLFDRTATPIISQHNLLSLPTGCREQACNACTCRTALNCRTAMDLDGTTHFTLIAYRSSLKEFVTSMVIE</sequence>
<reference evidence="4" key="1">
    <citation type="submission" date="2016-06" db="UniProtKB">
        <authorList>
            <consortium name="WormBaseParasite"/>
        </authorList>
    </citation>
    <scope>IDENTIFICATION</scope>
</reference>
<evidence type="ECO:0000313" key="3">
    <source>
        <dbReference type="Proteomes" id="UP000271087"/>
    </source>
</evidence>
<dbReference type="Proteomes" id="UP000271087">
    <property type="component" value="Unassembled WGS sequence"/>
</dbReference>
<feature type="compositionally biased region" description="Acidic residues" evidence="1">
    <location>
        <begin position="26"/>
        <end position="37"/>
    </location>
</feature>
<evidence type="ECO:0000313" key="2">
    <source>
        <dbReference type="EMBL" id="VDK71378.1"/>
    </source>
</evidence>
<evidence type="ECO:0000313" key="4">
    <source>
        <dbReference type="WBParaSite" id="nOo.2.0.1.t04006-RA"/>
    </source>
</evidence>
<name>A0A182E7L3_ONCOC</name>
<dbReference type="EMBL" id="UYRW01000837">
    <property type="protein sequence ID" value="VDK71378.1"/>
    <property type="molecule type" value="Genomic_DNA"/>
</dbReference>
<dbReference type="WBParaSite" id="nOo.2.0.1.t04006-RA">
    <property type="protein sequence ID" value="nOo.2.0.1.t04006-RA"/>
    <property type="gene ID" value="nOo.2.0.1.g04006"/>
</dbReference>
<keyword evidence="3" id="KW-1185">Reference proteome</keyword>
<reference evidence="2 3" key="2">
    <citation type="submission" date="2018-08" db="EMBL/GenBank/DDBJ databases">
        <authorList>
            <person name="Laetsch R D."/>
            <person name="Stevens L."/>
            <person name="Kumar S."/>
            <person name="Blaxter L. M."/>
        </authorList>
    </citation>
    <scope>NUCLEOTIDE SEQUENCE [LARGE SCALE GENOMIC DNA]</scope>
</reference>
<dbReference type="SUPFAM" id="SSF54292">
    <property type="entry name" value="2Fe-2S ferredoxin-like"/>
    <property type="match status" value="1"/>
</dbReference>
<feature type="region of interest" description="Disordered" evidence="1">
    <location>
        <begin position="14"/>
        <end position="42"/>
    </location>
</feature>
<protein>
    <submittedName>
        <fullName evidence="4">Fer2_3 domain-containing protein</fullName>
    </submittedName>
</protein>
<evidence type="ECO:0000256" key="1">
    <source>
        <dbReference type="SAM" id="MobiDB-lite"/>
    </source>
</evidence>
<accession>A0A182E7L3</accession>
<dbReference type="InterPro" id="IPR036010">
    <property type="entry name" value="2Fe-2S_ferredoxin-like_sf"/>
</dbReference>
<proteinExistence type="predicted"/>
<organism evidence="4">
    <name type="scientific">Onchocerca ochengi</name>
    <name type="common">Filarial nematode worm</name>
    <dbReference type="NCBI Taxonomy" id="42157"/>
    <lineage>
        <taxon>Eukaryota</taxon>
        <taxon>Metazoa</taxon>
        <taxon>Ecdysozoa</taxon>
        <taxon>Nematoda</taxon>
        <taxon>Chromadorea</taxon>
        <taxon>Rhabditida</taxon>
        <taxon>Spirurina</taxon>
        <taxon>Spiruromorpha</taxon>
        <taxon>Filarioidea</taxon>
        <taxon>Onchocercidae</taxon>
        <taxon>Onchocerca</taxon>
    </lineage>
</organism>